<gene>
    <name evidence="2" type="ORF">EYF80_056635</name>
</gene>
<reference evidence="2 3" key="1">
    <citation type="submission" date="2019-03" db="EMBL/GenBank/DDBJ databases">
        <title>First draft genome of Liparis tanakae, snailfish: a comprehensive survey of snailfish specific genes.</title>
        <authorList>
            <person name="Kim W."/>
            <person name="Song I."/>
            <person name="Jeong J.-H."/>
            <person name="Kim D."/>
            <person name="Kim S."/>
            <person name="Ryu S."/>
            <person name="Song J.Y."/>
            <person name="Lee S.K."/>
        </authorList>
    </citation>
    <scope>NUCLEOTIDE SEQUENCE [LARGE SCALE GENOMIC DNA]</scope>
    <source>
        <tissue evidence="2">Muscle</tissue>
    </source>
</reference>
<accession>A0A4Z2EX94</accession>
<protein>
    <submittedName>
        <fullName evidence="2">Uncharacterized protein</fullName>
    </submittedName>
</protein>
<feature type="region of interest" description="Disordered" evidence="1">
    <location>
        <begin position="28"/>
        <end position="63"/>
    </location>
</feature>
<dbReference type="Proteomes" id="UP000314294">
    <property type="component" value="Unassembled WGS sequence"/>
</dbReference>
<name>A0A4Z2EX94_9TELE</name>
<dbReference type="OrthoDB" id="10631245at2759"/>
<sequence>MQQYDRALYTCHMSHESKRPSYAAICQRASSNEPLSPADPAPLEEVHAPTFPGQASEPSLLPR</sequence>
<proteinExistence type="predicted"/>
<dbReference type="AlphaFoldDB" id="A0A4Z2EX94"/>
<evidence type="ECO:0000256" key="1">
    <source>
        <dbReference type="SAM" id="MobiDB-lite"/>
    </source>
</evidence>
<evidence type="ECO:0000313" key="2">
    <source>
        <dbReference type="EMBL" id="TNN33201.1"/>
    </source>
</evidence>
<dbReference type="EMBL" id="SRLO01002318">
    <property type="protein sequence ID" value="TNN33201.1"/>
    <property type="molecule type" value="Genomic_DNA"/>
</dbReference>
<comment type="caution">
    <text evidence="2">The sequence shown here is derived from an EMBL/GenBank/DDBJ whole genome shotgun (WGS) entry which is preliminary data.</text>
</comment>
<organism evidence="2 3">
    <name type="scientific">Liparis tanakae</name>
    <name type="common">Tanaka's snailfish</name>
    <dbReference type="NCBI Taxonomy" id="230148"/>
    <lineage>
        <taxon>Eukaryota</taxon>
        <taxon>Metazoa</taxon>
        <taxon>Chordata</taxon>
        <taxon>Craniata</taxon>
        <taxon>Vertebrata</taxon>
        <taxon>Euteleostomi</taxon>
        <taxon>Actinopterygii</taxon>
        <taxon>Neopterygii</taxon>
        <taxon>Teleostei</taxon>
        <taxon>Neoteleostei</taxon>
        <taxon>Acanthomorphata</taxon>
        <taxon>Eupercaria</taxon>
        <taxon>Perciformes</taxon>
        <taxon>Cottioidei</taxon>
        <taxon>Cottales</taxon>
        <taxon>Liparidae</taxon>
        <taxon>Liparis</taxon>
    </lineage>
</organism>
<keyword evidence="3" id="KW-1185">Reference proteome</keyword>
<evidence type="ECO:0000313" key="3">
    <source>
        <dbReference type="Proteomes" id="UP000314294"/>
    </source>
</evidence>